<comment type="caution">
    <text evidence="1">The sequence shown here is derived from an EMBL/GenBank/DDBJ whole genome shotgun (WGS) entry which is preliminary data.</text>
</comment>
<evidence type="ECO:0000313" key="1">
    <source>
        <dbReference type="EMBL" id="KLA29483.1"/>
    </source>
</evidence>
<dbReference type="AlphaFoldDB" id="A0A0G8EYT3"/>
<sequence length="73" mass="8378">MWQGKEMGADRPYESPDYVMRIVAVASGGIVKTVSKVVRTVTDIEKKRKTLRRLQKQLTSQSILQVLMRLLNM</sequence>
<dbReference type="EMBL" id="LCYI01000022">
    <property type="protein sequence ID" value="KLA29483.1"/>
    <property type="molecule type" value="Genomic_DNA"/>
</dbReference>
<accession>A0A0G8EYT3</accession>
<gene>
    <name evidence="1" type="ORF">B4077_3543</name>
</gene>
<protein>
    <submittedName>
        <fullName evidence="1">Uncharacterized protein</fullName>
    </submittedName>
</protein>
<organism evidence="1 2">
    <name type="scientific">Bacillus cereus</name>
    <dbReference type="NCBI Taxonomy" id="1396"/>
    <lineage>
        <taxon>Bacteria</taxon>
        <taxon>Bacillati</taxon>
        <taxon>Bacillota</taxon>
        <taxon>Bacilli</taxon>
        <taxon>Bacillales</taxon>
        <taxon>Bacillaceae</taxon>
        <taxon>Bacillus</taxon>
        <taxon>Bacillus cereus group</taxon>
    </lineage>
</organism>
<name>A0A0G8EYT3_BACCE</name>
<proteinExistence type="predicted"/>
<dbReference type="Proteomes" id="UP000035214">
    <property type="component" value="Unassembled WGS sequence"/>
</dbReference>
<dbReference type="PATRIC" id="fig|1396.428.peg.4643"/>
<reference evidence="1 2" key="1">
    <citation type="submission" date="2015-04" db="EMBL/GenBank/DDBJ databases">
        <title>Draft Genome Sequences of Eight Spore-Forming Food Isolates of Bacillus cereus Genome sequencing.</title>
        <authorList>
            <person name="Krawcyk A.O."/>
            <person name="de Jong A."/>
            <person name="Eijlander R.T."/>
            <person name="Berendsen E.M."/>
            <person name="Holsappel S."/>
            <person name="Wells-Bennik M."/>
            <person name="Kuipers O.P."/>
        </authorList>
    </citation>
    <scope>NUCLEOTIDE SEQUENCE [LARGE SCALE GENOMIC DNA]</scope>
    <source>
        <strain evidence="1 2">B4077</strain>
    </source>
</reference>
<evidence type="ECO:0000313" key="2">
    <source>
        <dbReference type="Proteomes" id="UP000035214"/>
    </source>
</evidence>
<dbReference type="RefSeq" id="WP_152665127.1">
    <property type="nucleotide sequence ID" value="NZ_LCYI01000022.1"/>
</dbReference>